<dbReference type="RefSeq" id="XP_012652179.1">
    <property type="nucleotide sequence ID" value="XM_012796725.1"/>
</dbReference>
<accession>W7XEN9</accession>
<organism evidence="2 3">
    <name type="scientific">Tetrahymena thermophila (strain SB210)</name>
    <dbReference type="NCBI Taxonomy" id="312017"/>
    <lineage>
        <taxon>Eukaryota</taxon>
        <taxon>Sar</taxon>
        <taxon>Alveolata</taxon>
        <taxon>Ciliophora</taxon>
        <taxon>Intramacronucleata</taxon>
        <taxon>Oligohymenophorea</taxon>
        <taxon>Hymenostomatida</taxon>
        <taxon>Tetrahymenina</taxon>
        <taxon>Tetrahymenidae</taxon>
        <taxon>Tetrahymena</taxon>
    </lineage>
</organism>
<evidence type="ECO:0000313" key="3">
    <source>
        <dbReference type="Proteomes" id="UP000009168"/>
    </source>
</evidence>
<name>W7XEN9_TETTS</name>
<keyword evidence="1" id="KW-0175">Coiled coil</keyword>
<dbReference type="EMBL" id="GG662749">
    <property type="protein sequence ID" value="EWS75188.1"/>
    <property type="molecule type" value="Genomic_DNA"/>
</dbReference>
<protein>
    <submittedName>
        <fullName evidence="2">Uncharacterized protein</fullName>
    </submittedName>
</protein>
<dbReference type="GeneID" id="24437242"/>
<sequence>MADRKFSIHRKSLYINSPVNNQNFMIPAQRKSILESISKRHDSCELKTGLICTDNHMKESNHEANQPIIQRLSQSQNKDQLSSSMSLQTQEDFQKEQHQLAQQNLSQDSFLPITSTINNNLAREYDLSQKQHTQQIKLSCQFSSLQSSPRKSNLYRQINNQLLQQTLSPKNKDVQQINYNQTRIKHLKKQEIMRYYGQMFKEVQLLRLQPQMQERKMTYQAFHQNDQQKQQNDFDILKANSGQIQHVKKKQNKRGLMYTNELWSEPYYIKILKTSQLDQIENKIKTEKKYQTVQESVNKLDEYFKSLADPQEDYSRFQGVFSRKKISLKQDDLLKNYIKTQVNYENQLQTQRKIADTISNNLKKPQQKIKHQESIVVEQQNSQIEILQDKKQLMLFQDCQKVEESPRMNQITSINKFLIKNDFKEEQNEDFQNNYDNDFYNDQNLRQINKLEVKPQQNLQIANQYFNQPQENKKKIKEFNLQLNNTNFFKSYEKKFIDGSQSTRNSNEKQMPLKKIGFETSRNNSLEQSTKSSPYFQSLKNSRTNSIYTTSTNMEKLELSRKNSEKIFQQTNPVYFNQCKRLYTEGSFLSQKQQIQPDSIIEKDHQKFRDNINYILEECQKIQNESKQIKSKINEKMKESQIYNQIQLKILRMKQQKQLLTDFNQKSQEQRDQIDQRRKEINLYQFVKGDNILKQNS</sequence>
<dbReference type="InParanoid" id="W7XEN9"/>
<dbReference type="AlphaFoldDB" id="W7XEN9"/>
<dbReference type="Proteomes" id="UP000009168">
    <property type="component" value="Unassembled WGS sequence"/>
</dbReference>
<proteinExistence type="predicted"/>
<keyword evidence="3" id="KW-1185">Reference proteome</keyword>
<evidence type="ECO:0000256" key="1">
    <source>
        <dbReference type="SAM" id="Coils"/>
    </source>
</evidence>
<reference evidence="3" key="1">
    <citation type="journal article" date="2006" name="PLoS Biol.">
        <title>Macronuclear genome sequence of the ciliate Tetrahymena thermophila, a model eukaryote.</title>
        <authorList>
            <person name="Eisen J.A."/>
            <person name="Coyne R.S."/>
            <person name="Wu M."/>
            <person name="Wu D."/>
            <person name="Thiagarajan M."/>
            <person name="Wortman J.R."/>
            <person name="Badger J.H."/>
            <person name="Ren Q."/>
            <person name="Amedeo P."/>
            <person name="Jones K.M."/>
            <person name="Tallon L.J."/>
            <person name="Delcher A.L."/>
            <person name="Salzberg S.L."/>
            <person name="Silva J.C."/>
            <person name="Haas B.J."/>
            <person name="Majoros W.H."/>
            <person name="Farzad M."/>
            <person name="Carlton J.M."/>
            <person name="Smith R.K. Jr."/>
            <person name="Garg J."/>
            <person name="Pearlman R.E."/>
            <person name="Karrer K.M."/>
            <person name="Sun L."/>
            <person name="Manning G."/>
            <person name="Elde N.C."/>
            <person name="Turkewitz A.P."/>
            <person name="Asai D.J."/>
            <person name="Wilkes D.E."/>
            <person name="Wang Y."/>
            <person name="Cai H."/>
            <person name="Collins K."/>
            <person name="Stewart B.A."/>
            <person name="Lee S.R."/>
            <person name="Wilamowska K."/>
            <person name="Weinberg Z."/>
            <person name="Ruzzo W.L."/>
            <person name="Wloga D."/>
            <person name="Gaertig J."/>
            <person name="Frankel J."/>
            <person name="Tsao C.-C."/>
            <person name="Gorovsky M.A."/>
            <person name="Keeling P.J."/>
            <person name="Waller R.F."/>
            <person name="Patron N.J."/>
            <person name="Cherry J.M."/>
            <person name="Stover N.A."/>
            <person name="Krieger C.J."/>
            <person name="del Toro C."/>
            <person name="Ryder H.F."/>
            <person name="Williamson S.C."/>
            <person name="Barbeau R.A."/>
            <person name="Hamilton E.P."/>
            <person name="Orias E."/>
        </authorList>
    </citation>
    <scope>NUCLEOTIDE SEQUENCE [LARGE SCALE GENOMIC DNA]</scope>
    <source>
        <strain evidence="3">SB210</strain>
    </source>
</reference>
<dbReference type="KEGG" id="tet:TTHERM_000092859"/>
<feature type="coiled-coil region" evidence="1">
    <location>
        <begin position="619"/>
        <end position="673"/>
    </location>
</feature>
<evidence type="ECO:0000313" key="2">
    <source>
        <dbReference type="EMBL" id="EWS75188.1"/>
    </source>
</evidence>
<gene>
    <name evidence="2" type="ORF">TTHERM_000092859</name>
</gene>